<evidence type="ECO:0000256" key="1">
    <source>
        <dbReference type="SAM" id="SignalP"/>
    </source>
</evidence>
<keyword evidence="3" id="KW-1185">Reference proteome</keyword>
<evidence type="ECO:0000313" key="3">
    <source>
        <dbReference type="Proteomes" id="UP001230156"/>
    </source>
</evidence>
<evidence type="ECO:0008006" key="4">
    <source>
        <dbReference type="Google" id="ProtNLM"/>
    </source>
</evidence>
<organism evidence="2 3">
    <name type="scientific">Dongia sedimenti</name>
    <dbReference type="NCBI Taxonomy" id="3064282"/>
    <lineage>
        <taxon>Bacteria</taxon>
        <taxon>Pseudomonadati</taxon>
        <taxon>Pseudomonadota</taxon>
        <taxon>Alphaproteobacteria</taxon>
        <taxon>Rhodospirillales</taxon>
        <taxon>Dongiaceae</taxon>
        <taxon>Dongia</taxon>
    </lineage>
</organism>
<comment type="caution">
    <text evidence="2">The sequence shown here is derived from an EMBL/GenBank/DDBJ whole genome shotgun (WGS) entry which is preliminary data.</text>
</comment>
<feature type="signal peptide" evidence="1">
    <location>
        <begin position="1"/>
        <end position="20"/>
    </location>
</feature>
<dbReference type="EMBL" id="JAUYVI010000003">
    <property type="protein sequence ID" value="MDQ7247914.1"/>
    <property type="molecule type" value="Genomic_DNA"/>
</dbReference>
<keyword evidence="1" id="KW-0732">Signal</keyword>
<accession>A0ABU0YJM1</accession>
<sequence>MRMLLGAFCLLVACEAPAGADDFLTADAIKTRFVGNTLKGTYPEGKQWAEYYSPEGEIRGHDDIGGSYSGRFTFRGDEICFDFDDTDQDFCGPVSDGAEGIRFYRNGKMITDIGHVILMPGNPNNL</sequence>
<reference evidence="3" key="1">
    <citation type="submission" date="2023-08" db="EMBL/GenBank/DDBJ databases">
        <title>Rhodospirillaceae gen. nov., a novel taxon isolated from the Yangtze River Yuezi River estuary sludge.</title>
        <authorList>
            <person name="Ruan L."/>
        </authorList>
    </citation>
    <scope>NUCLEOTIDE SEQUENCE [LARGE SCALE GENOMIC DNA]</scope>
    <source>
        <strain evidence="3">R-7</strain>
    </source>
</reference>
<proteinExistence type="predicted"/>
<protein>
    <recommendedName>
        <fullName evidence="4">MORN repeat protein</fullName>
    </recommendedName>
</protein>
<dbReference type="RefSeq" id="WP_379955358.1">
    <property type="nucleotide sequence ID" value="NZ_JAUYVI010000003.1"/>
</dbReference>
<feature type="chain" id="PRO_5046588904" description="MORN repeat protein" evidence="1">
    <location>
        <begin position="21"/>
        <end position="126"/>
    </location>
</feature>
<gene>
    <name evidence="2" type="ORF">Q8A70_09565</name>
</gene>
<evidence type="ECO:0000313" key="2">
    <source>
        <dbReference type="EMBL" id="MDQ7247914.1"/>
    </source>
</evidence>
<dbReference type="Proteomes" id="UP001230156">
    <property type="component" value="Unassembled WGS sequence"/>
</dbReference>
<name>A0ABU0YJM1_9PROT</name>